<dbReference type="EMBL" id="AAYL02000324">
    <property type="protein sequence ID" value="ESS28935.1"/>
    <property type="molecule type" value="Genomic_DNA"/>
</dbReference>
<feature type="compositionally biased region" description="Basic and acidic residues" evidence="1">
    <location>
        <begin position="196"/>
        <end position="207"/>
    </location>
</feature>
<proteinExistence type="predicted"/>
<feature type="compositionally biased region" description="Polar residues" evidence="1">
    <location>
        <begin position="176"/>
        <end position="186"/>
    </location>
</feature>
<dbReference type="Proteomes" id="UP000002226">
    <property type="component" value="Unassembled WGS sequence"/>
</dbReference>
<dbReference type="AlphaFoldDB" id="A0A125YV96"/>
<keyword evidence="3" id="KW-1185">Reference proteome</keyword>
<organism evidence="2 3">
    <name type="scientific">Toxoplasma gondii (strain ATCC 50861 / VEG)</name>
    <dbReference type="NCBI Taxonomy" id="432359"/>
    <lineage>
        <taxon>Eukaryota</taxon>
        <taxon>Sar</taxon>
        <taxon>Alveolata</taxon>
        <taxon>Apicomplexa</taxon>
        <taxon>Conoidasida</taxon>
        <taxon>Coccidia</taxon>
        <taxon>Eucoccidiorida</taxon>
        <taxon>Eimeriorina</taxon>
        <taxon>Sarcocystidae</taxon>
        <taxon>Toxoplasma</taxon>
    </lineage>
</organism>
<comment type="caution">
    <text evidence="2">The sequence shown here is derived from an EMBL/GenBank/DDBJ whole genome shotgun (WGS) entry which is preliminary data.</text>
</comment>
<reference evidence="2" key="1">
    <citation type="submission" date="2007-03" db="EMBL/GenBank/DDBJ databases">
        <authorList>
            <person name="Paulsen I."/>
        </authorList>
    </citation>
    <scope>NUCLEOTIDE SEQUENCE</scope>
    <source>
        <strain evidence="2">VEG</strain>
    </source>
</reference>
<accession>A0A125YV96</accession>
<protein>
    <submittedName>
        <fullName evidence="2">Uncharacterized protein</fullName>
    </submittedName>
</protein>
<name>A0A125YV96_TOXGV</name>
<evidence type="ECO:0000313" key="3">
    <source>
        <dbReference type="Proteomes" id="UP000002226"/>
    </source>
</evidence>
<dbReference type="VEuPathDB" id="ToxoDB:TGVEG_306700"/>
<sequence length="207" mass="21974">MLGTDSGKIVSLTGRLMWGHILPGTDKHSSCVAHVSFVILGGWQPCEATSTGGTVQWAYVTGPARFTGIKWLHKAMLSLLCTIEQTEELVGSVCLDGKRVSMCFSVVELGDGETVLDAGHQRSNGERTRHHMLATLLVKTRSAARLGAAVRPGSGAVGCNPVPPVLLSLRRSSVSAETSGTEQQVTGRRPSPVEHSIMKLDTEGTLS</sequence>
<evidence type="ECO:0000313" key="2">
    <source>
        <dbReference type="EMBL" id="ESS28935.1"/>
    </source>
</evidence>
<feature type="region of interest" description="Disordered" evidence="1">
    <location>
        <begin position="173"/>
        <end position="207"/>
    </location>
</feature>
<gene>
    <name evidence="2" type="ORF">TGVEG_306700</name>
</gene>
<evidence type="ECO:0000256" key="1">
    <source>
        <dbReference type="SAM" id="MobiDB-lite"/>
    </source>
</evidence>